<dbReference type="GO" id="GO:0005759">
    <property type="term" value="C:mitochondrial matrix"/>
    <property type="evidence" value="ECO:0007669"/>
    <property type="project" value="TreeGrafter"/>
</dbReference>
<dbReference type="InterPro" id="IPR013584">
    <property type="entry name" value="RAP"/>
</dbReference>
<dbReference type="InterPro" id="IPR013579">
    <property type="entry name" value="FAST_2"/>
</dbReference>
<dbReference type="InterPro" id="IPR010622">
    <property type="entry name" value="FAST_Leu-rich"/>
</dbReference>
<dbReference type="RefSeq" id="XP_038078185.1">
    <property type="nucleotide sequence ID" value="XM_038222257.1"/>
</dbReference>
<organism evidence="4 5">
    <name type="scientific">Patiria miniata</name>
    <name type="common">Bat star</name>
    <name type="synonym">Asterina miniata</name>
    <dbReference type="NCBI Taxonomy" id="46514"/>
    <lineage>
        <taxon>Eukaryota</taxon>
        <taxon>Metazoa</taxon>
        <taxon>Echinodermata</taxon>
        <taxon>Eleutherozoa</taxon>
        <taxon>Asterozoa</taxon>
        <taxon>Asteroidea</taxon>
        <taxon>Valvatacea</taxon>
        <taxon>Valvatida</taxon>
        <taxon>Asterinidae</taxon>
        <taxon>Patiria</taxon>
    </lineage>
</organism>
<dbReference type="PANTHER" id="PTHR21228">
    <property type="entry name" value="FAST LEU-RICH DOMAIN-CONTAINING"/>
    <property type="match status" value="1"/>
</dbReference>
<dbReference type="OrthoDB" id="385235at2759"/>
<dbReference type="RefSeq" id="XP_038078187.1">
    <property type="nucleotide sequence ID" value="XM_038222259.1"/>
</dbReference>
<dbReference type="EnsemblMetazoa" id="XM_038222257.1">
    <property type="protein sequence ID" value="XP_038078185.1"/>
    <property type="gene ID" value="LOC119745714"/>
</dbReference>
<comment type="subcellular location">
    <subcellularLocation>
        <location evidence="1">Mitochondrion</location>
    </subcellularLocation>
</comment>
<dbReference type="Pfam" id="PF08368">
    <property type="entry name" value="FAST_2"/>
    <property type="match status" value="1"/>
</dbReference>
<accession>A0A914BRB8</accession>
<reference evidence="4" key="1">
    <citation type="submission" date="2022-11" db="UniProtKB">
        <authorList>
            <consortium name="EnsemblMetazoa"/>
        </authorList>
    </citation>
    <scope>IDENTIFICATION</scope>
</reference>
<keyword evidence="5" id="KW-1185">Reference proteome</keyword>
<dbReference type="InterPro" id="IPR050870">
    <property type="entry name" value="FAST_kinase"/>
</dbReference>
<evidence type="ECO:0000313" key="4">
    <source>
        <dbReference type="EnsemblMetazoa" id="XP_038078186.1"/>
    </source>
</evidence>
<dbReference type="Pfam" id="PF06743">
    <property type="entry name" value="FAST_1"/>
    <property type="match status" value="1"/>
</dbReference>
<dbReference type="GeneID" id="119745714"/>
<evidence type="ECO:0000313" key="5">
    <source>
        <dbReference type="Proteomes" id="UP000887568"/>
    </source>
</evidence>
<evidence type="ECO:0000256" key="2">
    <source>
        <dbReference type="ARBA" id="ARBA00023128"/>
    </source>
</evidence>
<dbReference type="AlphaFoldDB" id="A0A914BRB8"/>
<name>A0A914BRB8_PATMI</name>
<dbReference type="GO" id="GO:0000963">
    <property type="term" value="P:mitochondrial RNA processing"/>
    <property type="evidence" value="ECO:0007669"/>
    <property type="project" value="TreeGrafter"/>
</dbReference>
<keyword evidence="2" id="KW-0496">Mitochondrion</keyword>
<sequence length="969" mass="109513">MASSVVGCRVGACVVARSQLQQLCTASVCVRCLSVVTDPMRNSIKLPKPLPTISRATQAGVHSEILRTNTRKIPSPGNSCQGAVKRFQATVSADALSDEITSTTDPIQVLNLTSRHRSRLTHLHVYQAFNHLWHLAKFHDGPYLACFLEVVRGHPEFDALCVLAENKLKDVDGKLLVDTLYAALRLTPEVHHPFVRELRTEINHRLDEFETDTLSKLVVCLQDMNDNRSPMFCKIVQLFSDKLHKVDSIRELSAWMREVIHLVSPPNRQAIFQKASQLLAEANPADIGDNSLRRVIQTMARSRSISQPLLNQCSQLLLGMIENIPVKESCMVQSMLESLDYENKELREAIRKTIAKKLPDCQDPDELSYAMETIGGVASANIKLLLADKAEEIVSILSPSAISHMSVGLRLMGYRTQNPLVRKLVKRIKAESSNLQVEGIADIVGFLTRVDNLDSEVFTLIQERLLEILRSAFSPSRVLGCVSSLSQLPSLDSLDHIVLERVRAMMPQLHIAGINHMLLATSRIARKLDKSGTPCQDFLNLKQELFERAQVSIDKITSIHYLNNIAEIILQDGGHVLVLDAAMKQSGSILHRLTPQLAVECARILFRARYLQRDLMDRISEVATHKMNKITPMQVLYILSPFCTLNYLPPNAPQFFQACVARCEPFLDSLPSGYLVDLTHILTFLQQFHEPFIRHIFSLDFLTKLDEELETIPDRSMMYRRKLMYLNRTVALECPELQVPWFHEQFSQDLLKKRSLTLDSSLMLIQSALVEVLGGAQYVRSFVVSPYYYDISFECVLDSDGNPLACADYGSVLNRSEAKVAGTMLADLMQWGTQTKQLPHGAQRVAIDFLSSSLFCINSRRTLGMVALKRRHMELMGYRYVQIPHFVWSSQALTEREERTEYLRQLIFSPNEEQEQEQQEQGLDVGSSLGEMLTGRVQPKLPKNLGIQEEGLLEDEMVLKVLNTFDKIR</sequence>
<protein>
    <recommendedName>
        <fullName evidence="3">RAP domain-containing protein</fullName>
    </recommendedName>
</protein>
<dbReference type="EnsemblMetazoa" id="XM_038222259.1">
    <property type="protein sequence ID" value="XP_038078187.1"/>
    <property type="gene ID" value="LOC119745714"/>
</dbReference>
<dbReference type="Pfam" id="PF08373">
    <property type="entry name" value="RAP"/>
    <property type="match status" value="1"/>
</dbReference>
<dbReference type="GO" id="GO:0035770">
    <property type="term" value="C:ribonucleoprotein granule"/>
    <property type="evidence" value="ECO:0007669"/>
    <property type="project" value="TreeGrafter"/>
</dbReference>
<dbReference type="GO" id="GO:0003723">
    <property type="term" value="F:RNA binding"/>
    <property type="evidence" value="ECO:0007669"/>
    <property type="project" value="TreeGrafter"/>
</dbReference>
<evidence type="ECO:0000256" key="1">
    <source>
        <dbReference type="ARBA" id="ARBA00004173"/>
    </source>
</evidence>
<dbReference type="EnsemblMetazoa" id="XM_038222258.1">
    <property type="protein sequence ID" value="XP_038078186.1"/>
    <property type="gene ID" value="LOC119745714"/>
</dbReference>
<dbReference type="PANTHER" id="PTHR21228:SF72">
    <property type="entry name" value="LD32258P"/>
    <property type="match status" value="1"/>
</dbReference>
<dbReference type="RefSeq" id="XP_038078184.1">
    <property type="nucleotide sequence ID" value="XM_038222256.1"/>
</dbReference>
<evidence type="ECO:0000259" key="3">
    <source>
        <dbReference type="PROSITE" id="PS51286"/>
    </source>
</evidence>
<dbReference type="SMART" id="SM00952">
    <property type="entry name" value="RAP"/>
    <property type="match status" value="1"/>
</dbReference>
<proteinExistence type="predicted"/>
<dbReference type="PROSITE" id="PS51286">
    <property type="entry name" value="RAP"/>
    <property type="match status" value="1"/>
</dbReference>
<feature type="domain" description="RAP" evidence="3">
    <location>
        <begin position="845"/>
        <end position="905"/>
    </location>
</feature>
<dbReference type="EnsemblMetazoa" id="XM_038222256.1">
    <property type="protein sequence ID" value="XP_038078184.1"/>
    <property type="gene ID" value="LOC119745714"/>
</dbReference>
<dbReference type="GO" id="GO:0044528">
    <property type="term" value="P:regulation of mitochondrial mRNA stability"/>
    <property type="evidence" value="ECO:0007669"/>
    <property type="project" value="InterPro"/>
</dbReference>
<dbReference type="OMA" id="FRPFSCE"/>
<dbReference type="Proteomes" id="UP000887568">
    <property type="component" value="Unplaced"/>
</dbReference>
<dbReference type="RefSeq" id="XP_038078186.1">
    <property type="nucleotide sequence ID" value="XM_038222258.1"/>
</dbReference>